<evidence type="ECO:0000256" key="2">
    <source>
        <dbReference type="ARBA" id="ARBA00023239"/>
    </source>
</evidence>
<dbReference type="PIRSF" id="PIRSF001365">
    <property type="entry name" value="DHDPS"/>
    <property type="match status" value="1"/>
</dbReference>
<name>A0ABV9MGJ8_9MICC</name>
<keyword evidence="5" id="KW-1185">Reference proteome</keyword>
<dbReference type="SUPFAM" id="SSF51569">
    <property type="entry name" value="Aldolase"/>
    <property type="match status" value="1"/>
</dbReference>
<dbReference type="CDD" id="cd00408">
    <property type="entry name" value="DHDPS-like"/>
    <property type="match status" value="1"/>
</dbReference>
<dbReference type="InterPro" id="IPR013785">
    <property type="entry name" value="Aldolase_TIM"/>
</dbReference>
<dbReference type="SMART" id="SM01130">
    <property type="entry name" value="DHDPS"/>
    <property type="match status" value="1"/>
</dbReference>
<evidence type="ECO:0000256" key="1">
    <source>
        <dbReference type="ARBA" id="ARBA00007592"/>
    </source>
</evidence>
<dbReference type="PANTHER" id="PTHR12128:SF66">
    <property type="entry name" value="4-HYDROXY-2-OXOGLUTARATE ALDOLASE, MITOCHONDRIAL"/>
    <property type="match status" value="1"/>
</dbReference>
<reference evidence="5" key="1">
    <citation type="journal article" date="2019" name="Int. J. Syst. Evol. Microbiol.">
        <title>The Global Catalogue of Microorganisms (GCM) 10K type strain sequencing project: providing services to taxonomists for standard genome sequencing and annotation.</title>
        <authorList>
            <consortium name="The Broad Institute Genomics Platform"/>
            <consortium name="The Broad Institute Genome Sequencing Center for Infectious Disease"/>
            <person name="Wu L."/>
            <person name="Ma J."/>
        </authorList>
    </citation>
    <scope>NUCLEOTIDE SEQUENCE [LARGE SCALE GENOMIC DNA]</scope>
    <source>
        <strain evidence="5">CGMCC 1.12849</strain>
    </source>
</reference>
<dbReference type="PRINTS" id="PR00146">
    <property type="entry name" value="DHPICSNTHASE"/>
</dbReference>
<proteinExistence type="inferred from homology"/>
<dbReference type="EMBL" id="JBHSHE010000011">
    <property type="protein sequence ID" value="MFC4714916.1"/>
    <property type="molecule type" value="Genomic_DNA"/>
</dbReference>
<dbReference type="RefSeq" id="WP_346059495.1">
    <property type="nucleotide sequence ID" value="NZ_BAAAVQ010000046.1"/>
</dbReference>
<evidence type="ECO:0000256" key="3">
    <source>
        <dbReference type="PIRNR" id="PIRNR001365"/>
    </source>
</evidence>
<dbReference type="Proteomes" id="UP001595884">
    <property type="component" value="Unassembled WGS sequence"/>
</dbReference>
<dbReference type="Pfam" id="PF00701">
    <property type="entry name" value="DHDPS"/>
    <property type="match status" value="1"/>
</dbReference>
<evidence type="ECO:0000313" key="5">
    <source>
        <dbReference type="Proteomes" id="UP001595884"/>
    </source>
</evidence>
<organism evidence="4 5">
    <name type="scientific">Glutamicibacter bergerei</name>
    <dbReference type="NCBI Taxonomy" id="256702"/>
    <lineage>
        <taxon>Bacteria</taxon>
        <taxon>Bacillati</taxon>
        <taxon>Actinomycetota</taxon>
        <taxon>Actinomycetes</taxon>
        <taxon>Micrococcales</taxon>
        <taxon>Micrococcaceae</taxon>
        <taxon>Glutamicibacter</taxon>
    </lineage>
</organism>
<evidence type="ECO:0000313" key="4">
    <source>
        <dbReference type="EMBL" id="MFC4714916.1"/>
    </source>
</evidence>
<gene>
    <name evidence="4" type="ORF">ACFO7V_02005</name>
</gene>
<dbReference type="Gene3D" id="3.20.20.70">
    <property type="entry name" value="Aldolase class I"/>
    <property type="match status" value="1"/>
</dbReference>
<comment type="caution">
    <text evidence="4">The sequence shown here is derived from an EMBL/GenBank/DDBJ whole genome shotgun (WGS) entry which is preliminary data.</text>
</comment>
<dbReference type="PANTHER" id="PTHR12128">
    <property type="entry name" value="DIHYDRODIPICOLINATE SYNTHASE"/>
    <property type="match status" value="1"/>
</dbReference>
<accession>A0ABV9MGJ8</accession>
<dbReference type="InterPro" id="IPR002220">
    <property type="entry name" value="DapA-like"/>
</dbReference>
<sequence length="296" mass="31197">MFTGLSAFPLTPLVDDHLDEIAFSALIGRLNRAGVDSITALGSTGSYAYLSEQERARVAHLAVENAGDTPVFIGVGALRTSQVLAHATAAQRAGAAGLLLAPMSYQPLTEADVFELFRTLSEHTDLPVIVYDNPGTTHFTFSLDLYRRLTELPGISSIKIPGVPALAAEAREHVAKIRAVIPEHVSIGVSGDASAAQGLAASCDVWYSVIGGTLPELALRITRAVQADNTTEALAESARLAPLWELFAECGGSLRVVAAIAEQLGLAQRSCLPLPILGLDHSDRARVAACLIRLGL</sequence>
<keyword evidence="2 3" id="KW-0456">Lyase</keyword>
<comment type="similarity">
    <text evidence="1 3">Belongs to the DapA family.</text>
</comment>
<protein>
    <submittedName>
        <fullName evidence="4">Dihydrodipicolinate synthase family protein</fullName>
    </submittedName>
</protein>